<evidence type="ECO:0000256" key="1">
    <source>
        <dbReference type="SAM" id="MobiDB-lite"/>
    </source>
</evidence>
<dbReference type="InterPro" id="IPR045290">
    <property type="entry name" value="MOC1-like"/>
</dbReference>
<protein>
    <recommendedName>
        <fullName evidence="2">RNase H type-1 domain-containing protein</fullName>
    </recommendedName>
</protein>
<evidence type="ECO:0000313" key="4">
    <source>
        <dbReference type="Proteomes" id="UP000324705"/>
    </source>
</evidence>
<feature type="compositionally biased region" description="Low complexity" evidence="1">
    <location>
        <begin position="41"/>
        <end position="56"/>
    </location>
</feature>
<dbReference type="Proteomes" id="UP000324705">
    <property type="component" value="Chromosome 3A"/>
</dbReference>
<dbReference type="PANTHER" id="PTHR36015">
    <property type="entry name" value="HOLLIDAY JUNCTION RESOLVASE MOC1, CHLOROPLASTIC-RELATED"/>
    <property type="match status" value="1"/>
</dbReference>
<proteinExistence type="predicted"/>
<dbReference type="GO" id="GO:0004523">
    <property type="term" value="F:RNA-DNA hybrid ribonuclease activity"/>
    <property type="evidence" value="ECO:0007669"/>
    <property type="project" value="InterPro"/>
</dbReference>
<dbReference type="GO" id="GO:0003676">
    <property type="term" value="F:nucleic acid binding"/>
    <property type="evidence" value="ECO:0007669"/>
    <property type="project" value="InterPro"/>
</dbReference>
<organism evidence="3 4">
    <name type="scientific">Triticum turgidum subsp. durum</name>
    <name type="common">Durum wheat</name>
    <name type="synonym">Triticum durum</name>
    <dbReference type="NCBI Taxonomy" id="4567"/>
    <lineage>
        <taxon>Eukaryota</taxon>
        <taxon>Viridiplantae</taxon>
        <taxon>Streptophyta</taxon>
        <taxon>Embryophyta</taxon>
        <taxon>Tracheophyta</taxon>
        <taxon>Spermatophyta</taxon>
        <taxon>Magnoliopsida</taxon>
        <taxon>Liliopsida</taxon>
        <taxon>Poales</taxon>
        <taxon>Poaceae</taxon>
        <taxon>BOP clade</taxon>
        <taxon>Pooideae</taxon>
        <taxon>Triticodae</taxon>
        <taxon>Triticeae</taxon>
        <taxon>Triticinae</taxon>
        <taxon>Triticum</taxon>
    </lineage>
</organism>
<dbReference type="Pfam" id="PF13456">
    <property type="entry name" value="RVT_3"/>
    <property type="match status" value="1"/>
</dbReference>
<feature type="compositionally biased region" description="Basic residues" evidence="1">
    <location>
        <begin position="58"/>
        <end position="68"/>
    </location>
</feature>
<evidence type="ECO:0000313" key="3">
    <source>
        <dbReference type="EMBL" id="VAH60123.1"/>
    </source>
</evidence>
<dbReference type="Gramene" id="TRITD3Av1G090610.1">
    <property type="protein sequence ID" value="TRITD3Av1G090610.1"/>
    <property type="gene ID" value="TRITD3Av1G090610"/>
</dbReference>
<dbReference type="GO" id="GO:0008821">
    <property type="term" value="F:crossover junction DNA endonuclease activity"/>
    <property type="evidence" value="ECO:0007669"/>
    <property type="project" value="InterPro"/>
</dbReference>
<dbReference type="PANTHER" id="PTHR36015:SF6">
    <property type="entry name" value="HOLLIDAY JUNCTION RESOLVASE MOC1, CHLOROPLASTIC-RELATED"/>
    <property type="match status" value="1"/>
</dbReference>
<feature type="region of interest" description="Disordered" evidence="1">
    <location>
        <begin position="24"/>
        <end position="68"/>
    </location>
</feature>
<dbReference type="CDD" id="cd22992">
    <property type="entry name" value="MOC1"/>
    <property type="match status" value="1"/>
</dbReference>
<dbReference type="EMBL" id="LT934115">
    <property type="protein sequence ID" value="VAH60123.1"/>
    <property type="molecule type" value="Genomic_DNA"/>
</dbReference>
<sequence>MAALKCACDYSVVKMACTDMGYDIESSSEPVSTRRGSATRPQGRSPGASAPSGGSPTKHFHSRKGRGVRKRGLGWSRLSDACVPARWSLDGARGIARSHNSFMGAWSKPLPDVTNPLIAEATSIQEGVIFAALRGFNKVVTETDCMEVVFDNPFVNIMVSELTRKRLDTRSIIQLLRGLDAPPGTTAFIEKSSPFPTDGKLGWWSTGFSYGLWIAALVASEFSVVPVASQTWKSYFGLTRSASPKDDSRRAATILFPDKALSLKLKKHHGRAEALLLAAYGKGLVLPSEKFSKTQRVLKQETNLALTGMPD</sequence>
<feature type="compositionally biased region" description="Polar residues" evidence="1">
    <location>
        <begin position="25"/>
        <end position="40"/>
    </location>
</feature>
<name>A0A9R0RHP5_TRITD</name>
<reference evidence="3 4" key="1">
    <citation type="submission" date="2017-09" db="EMBL/GenBank/DDBJ databases">
        <authorList>
            <consortium name="International Durum Wheat Genome Sequencing Consortium (IDWGSC)"/>
            <person name="Milanesi L."/>
        </authorList>
    </citation>
    <scope>NUCLEOTIDE SEQUENCE [LARGE SCALE GENOMIC DNA]</scope>
    <source>
        <strain evidence="4">cv. Svevo</strain>
    </source>
</reference>
<accession>A0A9R0RHP5</accession>
<gene>
    <name evidence="3" type="ORF">TRITD_3Av1G090610</name>
</gene>
<dbReference type="AlphaFoldDB" id="A0A9R0RHP5"/>
<dbReference type="InterPro" id="IPR002156">
    <property type="entry name" value="RNaseH_domain"/>
</dbReference>
<evidence type="ECO:0000259" key="2">
    <source>
        <dbReference type="Pfam" id="PF13456"/>
    </source>
</evidence>
<feature type="domain" description="RNase H type-1" evidence="2">
    <location>
        <begin position="91"/>
        <end position="149"/>
    </location>
</feature>
<keyword evidence="4" id="KW-1185">Reference proteome</keyword>